<reference evidence="3" key="2">
    <citation type="submission" date="2024-04" db="EMBL/GenBank/DDBJ databases">
        <authorList>
            <person name="Chen Y."/>
            <person name="Shah S."/>
            <person name="Dougan E. K."/>
            <person name="Thang M."/>
            <person name="Chan C."/>
        </authorList>
    </citation>
    <scope>NUCLEOTIDE SEQUENCE [LARGE SCALE GENOMIC DNA]</scope>
</reference>
<feature type="signal peptide" evidence="1">
    <location>
        <begin position="1"/>
        <end position="29"/>
    </location>
</feature>
<evidence type="ECO:0000313" key="2">
    <source>
        <dbReference type="EMBL" id="CAI3991317.1"/>
    </source>
</evidence>
<reference evidence="2" key="1">
    <citation type="submission" date="2022-10" db="EMBL/GenBank/DDBJ databases">
        <authorList>
            <person name="Chen Y."/>
            <person name="Dougan E. K."/>
            <person name="Chan C."/>
            <person name="Rhodes N."/>
            <person name="Thang M."/>
        </authorList>
    </citation>
    <scope>NUCLEOTIDE SEQUENCE</scope>
</reference>
<name>A0A9P1CHN7_9DINO</name>
<dbReference type="OrthoDB" id="273556at2759"/>
<evidence type="ECO:0000313" key="3">
    <source>
        <dbReference type="EMBL" id="CAL1144692.1"/>
    </source>
</evidence>
<organism evidence="2">
    <name type="scientific">Cladocopium goreaui</name>
    <dbReference type="NCBI Taxonomy" id="2562237"/>
    <lineage>
        <taxon>Eukaryota</taxon>
        <taxon>Sar</taxon>
        <taxon>Alveolata</taxon>
        <taxon>Dinophyceae</taxon>
        <taxon>Suessiales</taxon>
        <taxon>Symbiodiniaceae</taxon>
        <taxon>Cladocopium</taxon>
    </lineage>
</organism>
<dbReference type="AlphaFoldDB" id="A0A9P1CHN7"/>
<comment type="caution">
    <text evidence="2">The sequence shown here is derived from an EMBL/GenBank/DDBJ whole genome shotgun (WGS) entry which is preliminary data.</text>
</comment>
<keyword evidence="1" id="KW-0732">Signal</keyword>
<feature type="non-terminal residue" evidence="2">
    <location>
        <position position="1"/>
    </location>
</feature>
<gene>
    <name evidence="2" type="ORF">C1SCF055_LOCUS18235</name>
</gene>
<proteinExistence type="predicted"/>
<accession>A0A9P1CHN7</accession>
<protein>
    <submittedName>
        <fullName evidence="2">Uncharacterized protein</fullName>
    </submittedName>
</protein>
<dbReference type="EMBL" id="CAMXCT010001577">
    <property type="protein sequence ID" value="CAI3991317.1"/>
    <property type="molecule type" value="Genomic_DNA"/>
</dbReference>
<feature type="chain" id="PRO_5043270483" evidence="1">
    <location>
        <begin position="30"/>
        <end position="554"/>
    </location>
</feature>
<dbReference type="EMBL" id="CAMXCT020001577">
    <property type="protein sequence ID" value="CAL1144692.1"/>
    <property type="molecule type" value="Genomic_DNA"/>
</dbReference>
<sequence>FKLLYKSCAWMAATSVLLRLSLYVCGSSAQSQGILPGLAPWYCPPLGVEESACVRHHRFGQAPLYVESSLVPLSVKVVLAVAQEVGEEFANVLQAFLAKIEAVRLITCTGRFQACYKGASASEALGELCGYVDGLEGSLSSISTQEENLCKVLFSEGDGRAVLRAISMPLQKLVELAFPAAAPAEVGNFGSRFDFEHFFAKRAEVFSRHKSGIRDQILYPPIFSPDGICSLGEDRTTQSIGPNVSMVLQLLQAASVPMSHFVVNFGAADGECGAEEDWNADPANCLTTAGYSAIVVEGDRKFYAELRRRFGQRANVSLVLQFLPLHNVTHLLKDLLATMETSSAFPDLFKVDVDHADCLFMEEALRVIQPKVIHVEYMPQAPPPLEYVQHYQPSLLQVDLQGRAEPLLLQERLWKPSAQFIWSEEQLQKKTPVDEGTALAAKQSGREMTGCSLAAFLARAPGYSLLAAGDEEAVLLRKDLVKHVGEPPSALDAWIRGSFCNPWRLTNGPDYAVWGFDFRVLADQSHPLSQRRQELDQMLKAHGARAFSLNAADA</sequence>
<evidence type="ECO:0000256" key="1">
    <source>
        <dbReference type="SAM" id="SignalP"/>
    </source>
</evidence>